<accession>A0ABD3GG16</accession>
<evidence type="ECO:0008006" key="4">
    <source>
        <dbReference type="Google" id="ProtNLM"/>
    </source>
</evidence>
<dbReference type="SUPFAM" id="SSF56219">
    <property type="entry name" value="DNase I-like"/>
    <property type="match status" value="1"/>
</dbReference>
<feature type="compositionally biased region" description="Basic and acidic residues" evidence="1">
    <location>
        <begin position="181"/>
        <end position="194"/>
    </location>
</feature>
<dbReference type="EMBL" id="JBJQOH010000007">
    <property type="protein sequence ID" value="KAL3677873.1"/>
    <property type="molecule type" value="Genomic_DNA"/>
</dbReference>
<name>A0ABD3GG16_9MARC</name>
<keyword evidence="3" id="KW-1185">Reference proteome</keyword>
<gene>
    <name evidence="2" type="ORF">R1sor_020829</name>
</gene>
<evidence type="ECO:0000256" key="1">
    <source>
        <dbReference type="SAM" id="MobiDB-lite"/>
    </source>
</evidence>
<sequence>MLEAIGPVAYQTLDKQAESRYANIRGYGMIDPGLELPSNVAIRTPWNNTYLQSVVFTRIPDHCFICLFKGHWPRSCPDKQKNEDRRVARRGVGTHGMPTGAQPNLSPLAPPDPPDGFIPVVSRAGTRKSGGIQPVGSPRRRNLLKDIELAVEKTPINTVLSSLSPEAEKEICIEDQEDTDMDHLDESNSRDEKQGQGLALGWEGEGEEEEEDQKGTKKDLSESSSLRQVLGRASKMKDRSSELGDEGNGDVGSSSRLKGKMGATPIPPPLGIRQKSGKQKSLSALEANRDWLSDGQIRIAGGSNMSSLDQRSVTIVWGRFGLAAIRDLMGEEKWCVMGDFNNIEIPEEAKGRSALIKGSEECIWRQMAIDLGLVDTFFWAAKIEGPRVYLTQGATWIDHVSESSHLSGCVISDHMLVTVDIQAWQSDNDVKPASYFKMDFFDLNDLETMQRVKEAWVDEQVSVRDDHRRWARGWHRVRAVLQEVRRVRLQQKREECTLRQEVVWRRTNLVDEHLSHEDRLSLQVALSVAERKLKEQELYDARIWRIRSREKWLQEDEVPSRYFFAEPKSKWARESLAALSLPDGEATTDRQEILEEILRFYQELYTAEPVSSQQAELGKRCFH</sequence>
<evidence type="ECO:0000313" key="2">
    <source>
        <dbReference type="EMBL" id="KAL3677873.1"/>
    </source>
</evidence>
<feature type="region of interest" description="Disordered" evidence="1">
    <location>
        <begin position="181"/>
        <end position="276"/>
    </location>
</feature>
<organism evidence="2 3">
    <name type="scientific">Riccia sorocarpa</name>
    <dbReference type="NCBI Taxonomy" id="122646"/>
    <lineage>
        <taxon>Eukaryota</taxon>
        <taxon>Viridiplantae</taxon>
        <taxon>Streptophyta</taxon>
        <taxon>Embryophyta</taxon>
        <taxon>Marchantiophyta</taxon>
        <taxon>Marchantiopsida</taxon>
        <taxon>Marchantiidae</taxon>
        <taxon>Marchantiales</taxon>
        <taxon>Ricciaceae</taxon>
        <taxon>Riccia</taxon>
    </lineage>
</organism>
<evidence type="ECO:0000313" key="3">
    <source>
        <dbReference type="Proteomes" id="UP001633002"/>
    </source>
</evidence>
<proteinExistence type="predicted"/>
<comment type="caution">
    <text evidence="2">The sequence shown here is derived from an EMBL/GenBank/DDBJ whole genome shotgun (WGS) entry which is preliminary data.</text>
</comment>
<protein>
    <recommendedName>
        <fullName evidence="4">DUF4283 domain-containing protein</fullName>
    </recommendedName>
</protein>
<reference evidence="2 3" key="1">
    <citation type="submission" date="2024-09" db="EMBL/GenBank/DDBJ databases">
        <title>Chromosome-scale assembly of Riccia sorocarpa.</title>
        <authorList>
            <person name="Paukszto L."/>
        </authorList>
    </citation>
    <scope>NUCLEOTIDE SEQUENCE [LARGE SCALE GENOMIC DNA]</scope>
    <source>
        <strain evidence="2">LP-2024</strain>
        <tissue evidence="2">Aerial parts of the thallus</tissue>
    </source>
</reference>
<dbReference type="AlphaFoldDB" id="A0ABD3GG16"/>
<dbReference type="InterPro" id="IPR036691">
    <property type="entry name" value="Endo/exonu/phosph_ase_sf"/>
</dbReference>
<dbReference type="Gene3D" id="3.60.10.10">
    <property type="entry name" value="Endonuclease/exonuclease/phosphatase"/>
    <property type="match status" value="1"/>
</dbReference>
<dbReference type="Proteomes" id="UP001633002">
    <property type="component" value="Unassembled WGS sequence"/>
</dbReference>